<organism evidence="2 3">
    <name type="scientific">Jatropha curcas</name>
    <name type="common">Barbados nut</name>
    <dbReference type="NCBI Taxonomy" id="180498"/>
    <lineage>
        <taxon>Eukaryota</taxon>
        <taxon>Viridiplantae</taxon>
        <taxon>Streptophyta</taxon>
        <taxon>Embryophyta</taxon>
        <taxon>Tracheophyta</taxon>
        <taxon>Spermatophyta</taxon>
        <taxon>Magnoliopsida</taxon>
        <taxon>eudicotyledons</taxon>
        <taxon>Gunneridae</taxon>
        <taxon>Pentapetalae</taxon>
        <taxon>rosids</taxon>
        <taxon>fabids</taxon>
        <taxon>Malpighiales</taxon>
        <taxon>Euphorbiaceae</taxon>
        <taxon>Crotonoideae</taxon>
        <taxon>Jatropheae</taxon>
        <taxon>Jatropha</taxon>
    </lineage>
</organism>
<dbReference type="AlphaFoldDB" id="A0A067KEK6"/>
<protein>
    <submittedName>
        <fullName evidence="2">Uncharacterized protein</fullName>
    </submittedName>
</protein>
<feature type="compositionally biased region" description="Polar residues" evidence="1">
    <location>
        <begin position="63"/>
        <end position="83"/>
    </location>
</feature>
<accession>A0A067KEK6</accession>
<reference evidence="2 3" key="1">
    <citation type="journal article" date="2014" name="PLoS ONE">
        <title>Global Analysis of Gene Expression Profiles in Physic Nut (Jatropha curcas L.) Seedlings Exposed to Salt Stress.</title>
        <authorList>
            <person name="Zhang L."/>
            <person name="Zhang C."/>
            <person name="Wu P."/>
            <person name="Chen Y."/>
            <person name="Li M."/>
            <person name="Jiang H."/>
            <person name="Wu G."/>
        </authorList>
    </citation>
    <scope>NUCLEOTIDE SEQUENCE [LARGE SCALE GENOMIC DNA]</scope>
    <source>
        <strain evidence="3">cv. GZQX0401</strain>
        <tissue evidence="2">Young leaves</tissue>
    </source>
</reference>
<feature type="region of interest" description="Disordered" evidence="1">
    <location>
        <begin position="54"/>
        <end position="111"/>
    </location>
</feature>
<sequence length="111" mass="12341">MVYAHNKAHGSYTQAGARFICGNSSNTQASTTIAPSLQGTQFAGSDYLQHFNFIPTPNAPEAPNTQKSSNFMDPSQDFNQDSSYGLFPSVPRKKPTNKRQTMWPLRSIWKP</sequence>
<proteinExistence type="predicted"/>
<dbReference type="EMBL" id="KK914514">
    <property type="protein sequence ID" value="KDP34661.1"/>
    <property type="molecule type" value="Genomic_DNA"/>
</dbReference>
<gene>
    <name evidence="2" type="ORF">JCGZ_11009</name>
</gene>
<evidence type="ECO:0000313" key="2">
    <source>
        <dbReference type="EMBL" id="KDP34661.1"/>
    </source>
</evidence>
<name>A0A067KEK6_JATCU</name>
<evidence type="ECO:0000256" key="1">
    <source>
        <dbReference type="SAM" id="MobiDB-lite"/>
    </source>
</evidence>
<dbReference type="Proteomes" id="UP000027138">
    <property type="component" value="Unassembled WGS sequence"/>
</dbReference>
<evidence type="ECO:0000313" key="3">
    <source>
        <dbReference type="Proteomes" id="UP000027138"/>
    </source>
</evidence>
<keyword evidence="3" id="KW-1185">Reference proteome</keyword>